<evidence type="ECO:0000259" key="8">
    <source>
        <dbReference type="Pfam" id="PF02771"/>
    </source>
</evidence>
<dbReference type="GO" id="GO:0003995">
    <property type="term" value="F:acyl-CoA dehydrogenase activity"/>
    <property type="evidence" value="ECO:0007669"/>
    <property type="project" value="TreeGrafter"/>
</dbReference>
<organism evidence="9 10">
    <name type="scientific">Paraburkholderia susongensis</name>
    <dbReference type="NCBI Taxonomy" id="1515439"/>
    <lineage>
        <taxon>Bacteria</taxon>
        <taxon>Pseudomonadati</taxon>
        <taxon>Pseudomonadota</taxon>
        <taxon>Betaproteobacteria</taxon>
        <taxon>Burkholderiales</taxon>
        <taxon>Burkholderiaceae</taxon>
        <taxon>Paraburkholderia</taxon>
    </lineage>
</organism>
<dbReference type="InterPro" id="IPR013786">
    <property type="entry name" value="AcylCoA_DH/ox_N"/>
</dbReference>
<dbReference type="InterPro" id="IPR046373">
    <property type="entry name" value="Acyl-CoA_Oxase/DH_mid-dom_sf"/>
</dbReference>
<dbReference type="SUPFAM" id="SSF47203">
    <property type="entry name" value="Acyl-CoA dehydrogenase C-terminal domain-like"/>
    <property type="match status" value="1"/>
</dbReference>
<dbReference type="PANTHER" id="PTHR43884">
    <property type="entry name" value="ACYL-COA DEHYDROGENASE"/>
    <property type="match status" value="1"/>
</dbReference>
<keyword evidence="3" id="KW-0285">Flavoprotein</keyword>
<dbReference type="Gene3D" id="1.10.540.10">
    <property type="entry name" value="Acyl-CoA dehydrogenase/oxidase, N-terminal domain"/>
    <property type="match status" value="1"/>
</dbReference>
<dbReference type="EMBL" id="FXAT01000001">
    <property type="protein sequence ID" value="SMG12757.1"/>
    <property type="molecule type" value="Genomic_DNA"/>
</dbReference>
<dbReference type="STRING" id="1515439.SAMN06265784_101591"/>
<gene>
    <name evidence="9" type="ORF">SAMN06265784_101591</name>
</gene>
<dbReference type="Gene3D" id="2.40.110.10">
    <property type="entry name" value="Butyryl-CoA Dehydrogenase, subunit A, domain 2"/>
    <property type="match status" value="1"/>
</dbReference>
<evidence type="ECO:0000256" key="1">
    <source>
        <dbReference type="ARBA" id="ARBA00001974"/>
    </source>
</evidence>
<keyword evidence="10" id="KW-1185">Reference proteome</keyword>
<dbReference type="SUPFAM" id="SSF56645">
    <property type="entry name" value="Acyl-CoA dehydrogenase NM domain-like"/>
    <property type="match status" value="1"/>
</dbReference>
<dbReference type="InterPro" id="IPR009075">
    <property type="entry name" value="AcylCo_DH/oxidase_C"/>
</dbReference>
<feature type="domain" description="Acyl-CoA dehydrogenase/oxidase N-terminal" evidence="8">
    <location>
        <begin position="6"/>
        <end position="108"/>
    </location>
</feature>
<dbReference type="Pfam" id="PF00441">
    <property type="entry name" value="Acyl-CoA_dh_1"/>
    <property type="match status" value="1"/>
</dbReference>
<evidence type="ECO:0000259" key="6">
    <source>
        <dbReference type="Pfam" id="PF00441"/>
    </source>
</evidence>
<dbReference type="InterPro" id="IPR037069">
    <property type="entry name" value="AcylCoA_DH/ox_N_sf"/>
</dbReference>
<accession>A0A1X7IDL5</accession>
<evidence type="ECO:0000313" key="9">
    <source>
        <dbReference type="EMBL" id="SMG12757.1"/>
    </source>
</evidence>
<sequence length="391" mass="41988">MNFQHTEDRRMLADTLNRFVSEQYGFETRDRIARSEQGFSTELWGRFAELGIIGALFDEASGGFGGGGFDISVVFESLGRGLVVEPFLDTLIVGRAMARSGSEAQKAALASLIDGSRIVALAHGEPDSHYELARVSATRAQRDGNDSGNDSGNAWSLSGAKAVVQQGEHADVFLVSARTSGHDDAEAGITLFLVPRDAAGVSVRGYRRIDGGRAAEVTFDNVTLADDAVLGSVDEGFATLEYAVSCGVLALCAEAVGAMDVAKDDTLDYLRTRKQFGVPIGSFQALQHRMADLLLEIEQARSAVINAAAALDDERRARERAVSAAKYSIGRIGTLVAEECIQLHGGIGMTWELPLAHYAKRLVMIDHQLGDEDHHLERFVALGAQCASVRT</sequence>
<feature type="domain" description="Acyl-CoA oxidase/dehydrogenase middle" evidence="7">
    <location>
        <begin position="120"/>
        <end position="222"/>
    </location>
</feature>
<evidence type="ECO:0000256" key="4">
    <source>
        <dbReference type="ARBA" id="ARBA00022827"/>
    </source>
</evidence>
<dbReference type="InterPro" id="IPR009100">
    <property type="entry name" value="AcylCoA_DH/oxidase_NM_dom_sf"/>
</dbReference>
<dbReference type="Pfam" id="PF02770">
    <property type="entry name" value="Acyl-CoA_dh_M"/>
    <property type="match status" value="1"/>
</dbReference>
<feature type="domain" description="Acyl-CoA dehydrogenase/oxidase C-terminal" evidence="6">
    <location>
        <begin position="235"/>
        <end position="361"/>
    </location>
</feature>
<comment type="similarity">
    <text evidence="2">Belongs to the acyl-CoA dehydrogenase family.</text>
</comment>
<protein>
    <submittedName>
        <fullName evidence="9">Acyl-CoA dehydrogenase</fullName>
    </submittedName>
</protein>
<evidence type="ECO:0000256" key="5">
    <source>
        <dbReference type="ARBA" id="ARBA00023002"/>
    </source>
</evidence>
<dbReference type="AlphaFoldDB" id="A0A1X7IDL5"/>
<dbReference type="InterPro" id="IPR006091">
    <property type="entry name" value="Acyl-CoA_Oxase/DH_mid-dom"/>
</dbReference>
<dbReference type="CDD" id="cd00567">
    <property type="entry name" value="ACAD"/>
    <property type="match status" value="1"/>
</dbReference>
<dbReference type="Gene3D" id="1.20.140.10">
    <property type="entry name" value="Butyryl-CoA Dehydrogenase, subunit A, domain 3"/>
    <property type="match status" value="1"/>
</dbReference>
<dbReference type="InterPro" id="IPR036250">
    <property type="entry name" value="AcylCo_DH-like_C"/>
</dbReference>
<evidence type="ECO:0000313" key="10">
    <source>
        <dbReference type="Proteomes" id="UP000193228"/>
    </source>
</evidence>
<proteinExistence type="inferred from homology"/>
<comment type="cofactor">
    <cofactor evidence="1">
        <name>FAD</name>
        <dbReference type="ChEBI" id="CHEBI:57692"/>
    </cofactor>
</comment>
<evidence type="ECO:0000256" key="3">
    <source>
        <dbReference type="ARBA" id="ARBA00022630"/>
    </source>
</evidence>
<dbReference type="RefSeq" id="WP_085480748.1">
    <property type="nucleotide sequence ID" value="NZ_FXAT01000001.1"/>
</dbReference>
<dbReference type="Proteomes" id="UP000193228">
    <property type="component" value="Unassembled WGS sequence"/>
</dbReference>
<evidence type="ECO:0000256" key="2">
    <source>
        <dbReference type="ARBA" id="ARBA00009347"/>
    </source>
</evidence>
<reference evidence="10" key="1">
    <citation type="submission" date="2017-04" db="EMBL/GenBank/DDBJ databases">
        <authorList>
            <person name="Varghese N."/>
            <person name="Submissions S."/>
        </authorList>
    </citation>
    <scope>NUCLEOTIDE SEQUENCE [LARGE SCALE GENOMIC DNA]</scope>
    <source>
        <strain evidence="10">LMG 29540</strain>
    </source>
</reference>
<dbReference type="Pfam" id="PF02771">
    <property type="entry name" value="Acyl-CoA_dh_N"/>
    <property type="match status" value="1"/>
</dbReference>
<dbReference type="GO" id="GO:0050660">
    <property type="term" value="F:flavin adenine dinucleotide binding"/>
    <property type="evidence" value="ECO:0007669"/>
    <property type="project" value="InterPro"/>
</dbReference>
<keyword evidence="4" id="KW-0274">FAD</keyword>
<dbReference type="PANTHER" id="PTHR43884:SF20">
    <property type="entry name" value="ACYL-COA DEHYDROGENASE FADE28"/>
    <property type="match status" value="1"/>
</dbReference>
<evidence type="ECO:0000259" key="7">
    <source>
        <dbReference type="Pfam" id="PF02770"/>
    </source>
</evidence>
<name>A0A1X7IDL5_9BURK</name>
<dbReference type="OrthoDB" id="9770681at2"/>
<keyword evidence="5" id="KW-0560">Oxidoreductase</keyword>